<dbReference type="NCBIfam" id="TIGR00708">
    <property type="entry name" value="cobA"/>
    <property type="match status" value="1"/>
</dbReference>
<evidence type="ECO:0000256" key="2">
    <source>
        <dbReference type="ARBA" id="ARBA00007487"/>
    </source>
</evidence>
<keyword evidence="8" id="KW-0547">Nucleotide-binding</keyword>
<dbReference type="RefSeq" id="WP_261499862.1">
    <property type="nucleotide sequence ID" value="NZ_JAODYH010000004.1"/>
</dbReference>
<dbReference type="NCBIfam" id="NF004637">
    <property type="entry name" value="PRK05986.1"/>
    <property type="match status" value="1"/>
</dbReference>
<dbReference type="Proteomes" id="UP001525968">
    <property type="component" value="Unassembled WGS sequence"/>
</dbReference>
<dbReference type="GO" id="GO:0008817">
    <property type="term" value="F:corrinoid adenosyltransferase activity"/>
    <property type="evidence" value="ECO:0007669"/>
    <property type="project" value="UniProtKB-EC"/>
</dbReference>
<comment type="caution">
    <text evidence="9">The sequence shown here is derived from an EMBL/GenBank/DDBJ whole genome shotgun (WGS) entry which is preliminary data.</text>
</comment>
<evidence type="ECO:0000256" key="7">
    <source>
        <dbReference type="ARBA" id="ARBA00048692"/>
    </source>
</evidence>
<dbReference type="InterPro" id="IPR003724">
    <property type="entry name" value="CblAdoTrfase_CobA"/>
</dbReference>
<comment type="similarity">
    <text evidence="2 8">Belongs to the Cob(I)alamin adenosyltransferase family.</text>
</comment>
<gene>
    <name evidence="9" type="primary">cobO</name>
    <name evidence="9" type="ORF">N0K08_08845</name>
</gene>
<accession>A0ABT2PKH8</accession>
<protein>
    <recommendedName>
        <fullName evidence="3 8">Corrinoid adenosyltransferase</fullName>
        <ecNumber evidence="3 8">2.5.1.17</ecNumber>
    </recommendedName>
    <alternativeName>
        <fullName evidence="8">Cob(II)alamin adenosyltransferase</fullName>
    </alternativeName>
    <alternativeName>
        <fullName evidence="8">Cob(II)yrinic acid a,c-diamide adenosyltransferase</fullName>
    </alternativeName>
</protein>
<dbReference type="EMBL" id="JAODYH010000004">
    <property type="protein sequence ID" value="MCT9810740.1"/>
    <property type="molecule type" value="Genomic_DNA"/>
</dbReference>
<evidence type="ECO:0000256" key="3">
    <source>
        <dbReference type="ARBA" id="ARBA00012454"/>
    </source>
</evidence>
<dbReference type="PANTHER" id="PTHR46638">
    <property type="entry name" value="CORRINOID ADENOSYLTRANSFERASE"/>
    <property type="match status" value="1"/>
</dbReference>
<keyword evidence="10" id="KW-1185">Reference proteome</keyword>
<organism evidence="9 10">
    <name type="scientific">Acidovorax bellezanensis</name>
    <dbReference type="NCBI Taxonomy" id="2976702"/>
    <lineage>
        <taxon>Bacteria</taxon>
        <taxon>Pseudomonadati</taxon>
        <taxon>Pseudomonadota</taxon>
        <taxon>Betaproteobacteria</taxon>
        <taxon>Burkholderiales</taxon>
        <taxon>Comamonadaceae</taxon>
        <taxon>Acidovorax</taxon>
    </lineage>
</organism>
<dbReference type="SUPFAM" id="SSF52540">
    <property type="entry name" value="P-loop containing nucleoside triphosphate hydrolases"/>
    <property type="match status" value="1"/>
</dbReference>
<sequence length="208" mass="22344">MDESFKLAHAQRMQRKKATVAAAMERSQTLQGIVVLLTGNGKGKTTSAFGTLYRALGHGHRAGVVQFISGTHCTGEVTFLQHMGLLGQGRQAQVDYHAMATGFSWDSQGWSADKAAAELAWSQARRMLADASLQLVLLDELTFMLQYGYLAVAELLQAIKGRPASQTVIITGRAAAPELLALADTVSEIADTRHAFRAGVKAQPGVDF</sequence>
<evidence type="ECO:0000256" key="5">
    <source>
        <dbReference type="ARBA" id="ARBA00024929"/>
    </source>
</evidence>
<dbReference type="PANTHER" id="PTHR46638:SF1">
    <property type="entry name" value="CORRINOID ADENOSYLTRANSFERASE"/>
    <property type="match status" value="1"/>
</dbReference>
<dbReference type="Gene3D" id="3.40.50.300">
    <property type="entry name" value="P-loop containing nucleotide triphosphate hydrolases"/>
    <property type="match status" value="1"/>
</dbReference>
<evidence type="ECO:0000313" key="9">
    <source>
        <dbReference type="EMBL" id="MCT9810740.1"/>
    </source>
</evidence>
<comment type="pathway">
    <text evidence="1 8">Cofactor biosynthesis; adenosylcobalamin biosynthesis; adenosylcobalamin from cob(II)yrinate a,c-diamide: step 2/7.</text>
</comment>
<proteinExistence type="inferred from homology"/>
<evidence type="ECO:0000256" key="8">
    <source>
        <dbReference type="PIRNR" id="PIRNR015617"/>
    </source>
</evidence>
<evidence type="ECO:0000313" key="10">
    <source>
        <dbReference type="Proteomes" id="UP001525968"/>
    </source>
</evidence>
<keyword evidence="8 9" id="KW-0808">Transferase</keyword>
<name>A0ABT2PKH8_9BURK</name>
<evidence type="ECO:0000256" key="4">
    <source>
        <dbReference type="ARBA" id="ARBA00023244"/>
    </source>
</evidence>
<comment type="catalytic activity">
    <reaction evidence="6 8">
        <text>2 cob(II)yrinate a,c diamide + reduced [electron-transfer flavoprotein] + 2 ATP = 2 adenosylcob(III)yrinate a,c-diamide + 2 triphosphate + oxidized [electron-transfer flavoprotein] + 3 H(+)</text>
        <dbReference type="Rhea" id="RHEA:11528"/>
        <dbReference type="Rhea" id="RHEA-COMP:10685"/>
        <dbReference type="Rhea" id="RHEA-COMP:10686"/>
        <dbReference type="ChEBI" id="CHEBI:15378"/>
        <dbReference type="ChEBI" id="CHEBI:18036"/>
        <dbReference type="ChEBI" id="CHEBI:30616"/>
        <dbReference type="ChEBI" id="CHEBI:57692"/>
        <dbReference type="ChEBI" id="CHEBI:58307"/>
        <dbReference type="ChEBI" id="CHEBI:58503"/>
        <dbReference type="ChEBI" id="CHEBI:58537"/>
        <dbReference type="EC" id="2.5.1.17"/>
    </reaction>
</comment>
<dbReference type="PIRSF" id="PIRSF015617">
    <property type="entry name" value="Adensltrnsf_CobA"/>
    <property type="match status" value="1"/>
</dbReference>
<keyword evidence="8" id="KW-0067">ATP-binding</keyword>
<evidence type="ECO:0000256" key="1">
    <source>
        <dbReference type="ARBA" id="ARBA00005121"/>
    </source>
</evidence>
<keyword evidence="8" id="KW-0963">Cytoplasm</keyword>
<reference evidence="9 10" key="1">
    <citation type="submission" date="2022-09" db="EMBL/GenBank/DDBJ databases">
        <title>Draft genome of isolate Be4.</title>
        <authorList>
            <person name="Sanchez-Castro I."/>
            <person name="Martinez-Rodriguez P."/>
            <person name="Descostes M."/>
            <person name="Merroun M."/>
        </authorList>
    </citation>
    <scope>NUCLEOTIDE SEQUENCE [LARGE SCALE GENOMIC DNA]</scope>
    <source>
        <strain evidence="9 10">Be4</strain>
    </source>
</reference>
<dbReference type="EC" id="2.5.1.17" evidence="3 8"/>
<evidence type="ECO:0000256" key="6">
    <source>
        <dbReference type="ARBA" id="ARBA00048555"/>
    </source>
</evidence>
<comment type="subcellular location">
    <subcellularLocation>
        <location evidence="8">Cytoplasm</location>
    </subcellularLocation>
</comment>
<keyword evidence="4 8" id="KW-0627">Porphyrin biosynthesis</keyword>
<keyword evidence="8" id="KW-0169">Cobalamin biosynthesis</keyword>
<comment type="catalytic activity">
    <reaction evidence="7 8">
        <text>2 cob(II)alamin + reduced [electron-transfer flavoprotein] + 2 ATP = 2 adenosylcob(III)alamin + 2 triphosphate + oxidized [electron-transfer flavoprotein] + 3 H(+)</text>
        <dbReference type="Rhea" id="RHEA:28671"/>
        <dbReference type="Rhea" id="RHEA-COMP:10685"/>
        <dbReference type="Rhea" id="RHEA-COMP:10686"/>
        <dbReference type="ChEBI" id="CHEBI:15378"/>
        <dbReference type="ChEBI" id="CHEBI:16304"/>
        <dbReference type="ChEBI" id="CHEBI:18036"/>
        <dbReference type="ChEBI" id="CHEBI:18408"/>
        <dbReference type="ChEBI" id="CHEBI:30616"/>
        <dbReference type="ChEBI" id="CHEBI:57692"/>
        <dbReference type="ChEBI" id="CHEBI:58307"/>
        <dbReference type="EC" id="2.5.1.17"/>
    </reaction>
</comment>
<dbReference type="InterPro" id="IPR027417">
    <property type="entry name" value="P-loop_NTPase"/>
</dbReference>
<dbReference type="Pfam" id="PF02572">
    <property type="entry name" value="CobA_CobO_BtuR"/>
    <property type="match status" value="1"/>
</dbReference>
<comment type="function">
    <text evidence="5 8">Required for both de novo synthesis of the corrin ring for the assimilation of exogenous corrinoids. Participates in the adenosylation of a variety of incomplete and complete corrinoids.</text>
</comment>